<keyword evidence="3" id="KW-1185">Reference proteome</keyword>
<evidence type="ECO:0000313" key="3">
    <source>
        <dbReference type="Proteomes" id="UP001066276"/>
    </source>
</evidence>
<dbReference type="Gene3D" id="3.30.250.20">
    <property type="entry name" value="L1 transposable element, C-terminal domain"/>
    <property type="match status" value="1"/>
</dbReference>
<sequence length="158" mass="18315">MSHTTARSRHSLTQRCPRLPREPQTICPGYRNINRCDLTLGNDSELPVDRAHRTPGGRPKPGVPPRMLIMRMLLYEDKEEARKAGTVEYNGNRNSLYPDYGVGIQQRLRSFMEVKRKLRDKGLAYALLPLVRLRIDVLGKRYFFDNVEDVMQFIENKG</sequence>
<dbReference type="InterPro" id="IPR042566">
    <property type="entry name" value="L1_C"/>
</dbReference>
<dbReference type="AlphaFoldDB" id="A0AAV7N3E5"/>
<accession>A0AAV7N3E5</accession>
<evidence type="ECO:0000256" key="1">
    <source>
        <dbReference type="SAM" id="MobiDB-lite"/>
    </source>
</evidence>
<name>A0AAV7N3E5_PLEWA</name>
<organism evidence="2 3">
    <name type="scientific">Pleurodeles waltl</name>
    <name type="common">Iberian ribbed newt</name>
    <dbReference type="NCBI Taxonomy" id="8319"/>
    <lineage>
        <taxon>Eukaryota</taxon>
        <taxon>Metazoa</taxon>
        <taxon>Chordata</taxon>
        <taxon>Craniata</taxon>
        <taxon>Vertebrata</taxon>
        <taxon>Euteleostomi</taxon>
        <taxon>Amphibia</taxon>
        <taxon>Batrachia</taxon>
        <taxon>Caudata</taxon>
        <taxon>Salamandroidea</taxon>
        <taxon>Salamandridae</taxon>
        <taxon>Pleurodelinae</taxon>
        <taxon>Pleurodeles</taxon>
    </lineage>
</organism>
<evidence type="ECO:0000313" key="2">
    <source>
        <dbReference type="EMBL" id="KAJ1109420.1"/>
    </source>
</evidence>
<protein>
    <submittedName>
        <fullName evidence="2">Uncharacterized protein</fullName>
    </submittedName>
</protein>
<dbReference type="Proteomes" id="UP001066276">
    <property type="component" value="Chromosome 9"/>
</dbReference>
<feature type="region of interest" description="Disordered" evidence="1">
    <location>
        <begin position="1"/>
        <end position="21"/>
    </location>
</feature>
<gene>
    <name evidence="2" type="ORF">NDU88_006781</name>
</gene>
<dbReference type="InterPro" id="IPR004244">
    <property type="entry name" value="Transposase_22"/>
</dbReference>
<dbReference type="PANTHER" id="PTHR11505">
    <property type="entry name" value="L1 TRANSPOSABLE ELEMENT-RELATED"/>
    <property type="match status" value="1"/>
</dbReference>
<feature type="compositionally biased region" description="Basic residues" evidence="1">
    <location>
        <begin position="1"/>
        <end position="12"/>
    </location>
</feature>
<dbReference type="EMBL" id="JANPWB010000013">
    <property type="protein sequence ID" value="KAJ1109420.1"/>
    <property type="molecule type" value="Genomic_DNA"/>
</dbReference>
<reference evidence="2" key="1">
    <citation type="journal article" date="2022" name="bioRxiv">
        <title>Sequencing and chromosome-scale assembly of the giantPleurodeles waltlgenome.</title>
        <authorList>
            <person name="Brown T."/>
            <person name="Elewa A."/>
            <person name="Iarovenko S."/>
            <person name="Subramanian E."/>
            <person name="Araus A.J."/>
            <person name="Petzold A."/>
            <person name="Susuki M."/>
            <person name="Suzuki K.-i.T."/>
            <person name="Hayashi T."/>
            <person name="Toyoda A."/>
            <person name="Oliveira C."/>
            <person name="Osipova E."/>
            <person name="Leigh N.D."/>
            <person name="Simon A."/>
            <person name="Yun M.H."/>
        </authorList>
    </citation>
    <scope>NUCLEOTIDE SEQUENCE</scope>
    <source>
        <strain evidence="2">20211129_DDA</strain>
        <tissue evidence="2">Liver</tissue>
    </source>
</reference>
<proteinExistence type="predicted"/>
<comment type="caution">
    <text evidence="2">The sequence shown here is derived from an EMBL/GenBank/DDBJ whole genome shotgun (WGS) entry which is preliminary data.</text>
</comment>